<keyword evidence="2" id="KW-0378">Hydrolase</keyword>
<organism evidence="2 3">
    <name type="scientific">Tepidimonas taiwanensis</name>
    <dbReference type="NCBI Taxonomy" id="307486"/>
    <lineage>
        <taxon>Bacteria</taxon>
        <taxon>Pseudomonadati</taxon>
        <taxon>Pseudomonadota</taxon>
        <taxon>Betaproteobacteria</taxon>
        <taxon>Burkholderiales</taxon>
        <taxon>Tepidimonas</taxon>
    </lineage>
</organism>
<feature type="domain" description="HD-GYP" evidence="1">
    <location>
        <begin position="1"/>
        <end position="76"/>
    </location>
</feature>
<dbReference type="AlphaFoldDB" id="A0A554WZ55"/>
<dbReference type="PROSITE" id="PS51832">
    <property type="entry name" value="HD_GYP"/>
    <property type="match status" value="1"/>
</dbReference>
<dbReference type="STRING" id="307486.GCA_000807215_02566"/>
<name>A0A554WZ55_9BURK</name>
<dbReference type="OrthoDB" id="9763857at2"/>
<dbReference type="GO" id="GO:0071111">
    <property type="term" value="F:cyclic-guanylate-specific phosphodiesterase activity"/>
    <property type="evidence" value="ECO:0007669"/>
    <property type="project" value="UniProtKB-EC"/>
</dbReference>
<evidence type="ECO:0000313" key="2">
    <source>
        <dbReference type="EMBL" id="TSE28857.1"/>
    </source>
</evidence>
<dbReference type="EC" id="3.1.4.52" evidence="2"/>
<dbReference type="SUPFAM" id="SSF109604">
    <property type="entry name" value="HD-domain/PDEase-like"/>
    <property type="match status" value="1"/>
</dbReference>
<sequence>MKHTSGDDIPLDARIVGVCDAFDAMTSHRPYRADMPRDEALAQVRMMRERQFDASAADALLSLDAATLDHVIGHSDEGIPLQNCPMCGPTLVLRRHHQAGEHLYCRNCTGEFELQPDPAGLRAVPTGRQGAPAQLVPEVDEALIAQTVHTIVAALPVSELVSR</sequence>
<dbReference type="Proteomes" id="UP000317763">
    <property type="component" value="Unassembled WGS sequence"/>
</dbReference>
<dbReference type="RefSeq" id="WP_052231662.1">
    <property type="nucleotide sequence ID" value="NZ_CP083911.1"/>
</dbReference>
<proteinExistence type="predicted"/>
<protein>
    <submittedName>
        <fullName evidence="2">Cyclic di-GMP phosphodiesterase response regulator RpfG</fullName>
        <ecNumber evidence="2">3.1.4.52</ecNumber>
    </submittedName>
</protein>
<evidence type="ECO:0000313" key="3">
    <source>
        <dbReference type="Proteomes" id="UP000317763"/>
    </source>
</evidence>
<dbReference type="Pfam" id="PF13487">
    <property type="entry name" value="HD_5"/>
    <property type="match status" value="1"/>
</dbReference>
<dbReference type="EMBL" id="VJOM01000045">
    <property type="protein sequence ID" value="TSE28857.1"/>
    <property type="molecule type" value="Genomic_DNA"/>
</dbReference>
<reference evidence="2 3" key="1">
    <citation type="submission" date="2019-07" db="EMBL/GenBank/DDBJ databases">
        <title>Tepidimonas taiwanensis I1-1 draft genome.</title>
        <authorList>
            <person name="Da Costa M.S."/>
            <person name="Froufe H.J.C."/>
            <person name="Egas C."/>
            <person name="Albuquerque L."/>
        </authorList>
    </citation>
    <scope>NUCLEOTIDE SEQUENCE [LARGE SCALE GENOMIC DNA]</scope>
    <source>
        <strain evidence="2 3">I1-1</strain>
    </source>
</reference>
<dbReference type="InterPro" id="IPR037522">
    <property type="entry name" value="HD_GYP_dom"/>
</dbReference>
<accession>A0A554WZ55</accession>
<dbReference type="InterPro" id="IPR052020">
    <property type="entry name" value="Cyclic_di-GMP/3'3'-cGAMP_PDE"/>
</dbReference>
<keyword evidence="3" id="KW-1185">Reference proteome</keyword>
<comment type="caution">
    <text evidence="2">The sequence shown here is derived from an EMBL/GenBank/DDBJ whole genome shotgun (WGS) entry which is preliminary data.</text>
</comment>
<dbReference type="PANTHER" id="PTHR45228">
    <property type="entry name" value="CYCLIC DI-GMP PHOSPHODIESTERASE TM_0186-RELATED"/>
    <property type="match status" value="1"/>
</dbReference>
<dbReference type="Gene3D" id="1.10.3210.10">
    <property type="entry name" value="Hypothetical protein af1432"/>
    <property type="match status" value="1"/>
</dbReference>
<evidence type="ECO:0000259" key="1">
    <source>
        <dbReference type="PROSITE" id="PS51832"/>
    </source>
</evidence>
<gene>
    <name evidence="2" type="primary">rpfG_5</name>
    <name evidence="2" type="ORF">Ttaiw_02497</name>
</gene>